<protein>
    <submittedName>
        <fullName evidence="2">Uncharacterized protein</fullName>
    </submittedName>
</protein>
<feature type="region of interest" description="Disordered" evidence="1">
    <location>
        <begin position="1"/>
        <end position="42"/>
    </location>
</feature>
<evidence type="ECO:0000313" key="3">
    <source>
        <dbReference type="Proteomes" id="UP001500483"/>
    </source>
</evidence>
<dbReference type="Proteomes" id="UP001500483">
    <property type="component" value="Unassembled WGS sequence"/>
</dbReference>
<accession>A0ABP6RRC5</accession>
<evidence type="ECO:0000256" key="1">
    <source>
        <dbReference type="SAM" id="MobiDB-lite"/>
    </source>
</evidence>
<dbReference type="EMBL" id="BAAAYK010000038">
    <property type="protein sequence ID" value="GAA3358066.1"/>
    <property type="molecule type" value="Genomic_DNA"/>
</dbReference>
<sequence length="74" mass="7434">MRPVTRSAPESGRNLLPAAPGGETAAQRGTIPAGGTRPRPGLAGGAVALIAVTGASGRRAPCLNWKDPCADWDS</sequence>
<reference evidence="3" key="1">
    <citation type="journal article" date="2019" name="Int. J. Syst. Evol. Microbiol.">
        <title>The Global Catalogue of Microorganisms (GCM) 10K type strain sequencing project: providing services to taxonomists for standard genome sequencing and annotation.</title>
        <authorList>
            <consortium name="The Broad Institute Genomics Platform"/>
            <consortium name="The Broad Institute Genome Sequencing Center for Infectious Disease"/>
            <person name="Wu L."/>
            <person name="Ma J."/>
        </authorList>
    </citation>
    <scope>NUCLEOTIDE SEQUENCE [LARGE SCALE GENOMIC DNA]</scope>
    <source>
        <strain evidence="3">JCM 9687</strain>
    </source>
</reference>
<keyword evidence="3" id="KW-1185">Reference proteome</keyword>
<gene>
    <name evidence="2" type="ORF">GCM10020366_28650</name>
</gene>
<organism evidence="2 3">
    <name type="scientific">Saccharopolyspora gregorii</name>
    <dbReference type="NCBI Taxonomy" id="33914"/>
    <lineage>
        <taxon>Bacteria</taxon>
        <taxon>Bacillati</taxon>
        <taxon>Actinomycetota</taxon>
        <taxon>Actinomycetes</taxon>
        <taxon>Pseudonocardiales</taxon>
        <taxon>Pseudonocardiaceae</taxon>
        <taxon>Saccharopolyspora</taxon>
    </lineage>
</organism>
<name>A0ABP6RRC5_9PSEU</name>
<evidence type="ECO:0000313" key="2">
    <source>
        <dbReference type="EMBL" id="GAA3358066.1"/>
    </source>
</evidence>
<proteinExistence type="predicted"/>
<comment type="caution">
    <text evidence="2">The sequence shown here is derived from an EMBL/GenBank/DDBJ whole genome shotgun (WGS) entry which is preliminary data.</text>
</comment>